<protein>
    <recommendedName>
        <fullName evidence="1">CHAT domain-containing protein</fullName>
    </recommendedName>
</protein>
<evidence type="ECO:0000259" key="1">
    <source>
        <dbReference type="Pfam" id="PF12770"/>
    </source>
</evidence>
<dbReference type="InterPro" id="IPR024983">
    <property type="entry name" value="CHAT_dom"/>
</dbReference>
<feature type="domain" description="CHAT" evidence="1">
    <location>
        <begin position="988"/>
        <end position="1306"/>
    </location>
</feature>
<dbReference type="Pfam" id="PF12770">
    <property type="entry name" value="CHAT"/>
    <property type="match status" value="1"/>
</dbReference>
<dbReference type="Proteomes" id="UP000799772">
    <property type="component" value="Unassembled WGS sequence"/>
</dbReference>
<gene>
    <name evidence="2" type="ORF">NA57DRAFT_71274</name>
</gene>
<keyword evidence="3" id="KW-1185">Reference proteome</keyword>
<dbReference type="EMBL" id="ML978121">
    <property type="protein sequence ID" value="KAF2105079.1"/>
    <property type="molecule type" value="Genomic_DNA"/>
</dbReference>
<accession>A0A9P4ISJ8</accession>
<dbReference type="OrthoDB" id="3758190at2759"/>
<name>A0A9P4ISJ8_9PEZI</name>
<evidence type="ECO:0000313" key="2">
    <source>
        <dbReference type="EMBL" id="KAF2105079.1"/>
    </source>
</evidence>
<comment type="caution">
    <text evidence="2">The sequence shown here is derived from an EMBL/GenBank/DDBJ whole genome shotgun (WGS) entry which is preliminary data.</text>
</comment>
<sequence length="1321" mass="150450">MPLMPNDFVGLNTSLYSTLHGKQIEHLERSIWLRRVGRFNEALDIFRENLDEVKEVPVVLIEQANIYLECYSYGKLYRFLDKPLRDREGDEETLARPEWRLMALTRAMVVVRHRGTIEPAIEELERTQKWLKDFPVDSYTDVHVNCVWRYIIAYLFVKLGATYECPDAELIPRPESVFAPWQGLTDLRSSLLKRGMVRHAAGLFRVEISRTPLMDRLRKYEEIIPTLSMIESPRSRHLAEADLRLRLCDDLAIIHDLSAAQNEAVKCELALDSLCSDPNVDLGDDQSHRLHLQLVRLGFISDPIAKFNAAIELLEPLSARSHPNQGNCLYLATEVAAMIAQTGSEAHLVKFYELHRRLEHLNEYVFEDLCDLVSCQSGLLSLTVDNRVDAQKSLEWIQGFFLKYPHFQAPTVMANLYYKCSILFNTVRDEGRSKEALDRSREWDRRAGQVQNIHHQNYTNIFANSGGSAEDSAYDSEDDVSNFSFSERWIHCLTDIPQGTMIVMHAIIDWAFDDLGKDLITINTVTGLFGMDAEDLEQMREHGANKYREKLKSVDAGAVFEAVYLPGGRPSHERYDALSSWLHKPPKGSRNDRLFGLLMFLYIRKGWLEQLQLRDVHIEEIDRTLELQSNFPQMLKAFSSPWRWAWVVEKAWCYYLKFLATGDLETGWDFVLKAKCLVEEAVSGFRETKQIGQVALGQRLSAQISLLYIRKLQQRDSVQDAGGAHGSANLSINEQIRQLRRDGLEAVLETDRIFTEIELEASWLDGVEGIEERKKVARFQNSHTTVQVAVQLLLSAPDERSDESRMLVWELVQKFKARSLARTIGMFRPNPPGLVNKILASPDCGPVYQEMLDLQARIDAAEAKDRLHLRRTLDAHRKKMKEHDLLRQLINRREGTPFDLSELDGIQSQAGKPVVLVDWFFVPPYFNDPPKMGDGFIILLTARARQTPTIDILDTDPSAAAKWIKATFTAQKDLDQPMLGRHSAKTDLNQLCGSLVTPLERRTREGDVLVLCPTHELHRLPMHALDVDEEPLIRRNPVLYIHSHSLLRSCQSAALYAADVQSPMNALVFSGIGRIHDRSYRAGRKSVVDVAARLNAEPLIDETATKPRFLDSVTRSRVFHLHTHCSWNASDALEHSLEFPVLTDPPPQSPIPIHDTTERPKLTAREIFDVRLQQGGHVNLIACSAGSIDNQAGDEPMGLVPAILYSGASSTVSTLWPIEDDVGDRFSRSFFDSFIRQAKKNDQGALRSIRELAQALPEIDREYRRGEIERSVRWIDIAEAVQLAVLSLDPQQTEPLLSWAGFILHGFWMFPVTGDESKELK</sequence>
<reference evidence="2" key="1">
    <citation type="journal article" date="2020" name="Stud. Mycol.">
        <title>101 Dothideomycetes genomes: a test case for predicting lifestyles and emergence of pathogens.</title>
        <authorList>
            <person name="Haridas S."/>
            <person name="Albert R."/>
            <person name="Binder M."/>
            <person name="Bloem J."/>
            <person name="Labutti K."/>
            <person name="Salamov A."/>
            <person name="Andreopoulos B."/>
            <person name="Baker S."/>
            <person name="Barry K."/>
            <person name="Bills G."/>
            <person name="Bluhm B."/>
            <person name="Cannon C."/>
            <person name="Castanera R."/>
            <person name="Culley D."/>
            <person name="Daum C."/>
            <person name="Ezra D."/>
            <person name="Gonzalez J."/>
            <person name="Henrissat B."/>
            <person name="Kuo A."/>
            <person name="Liang C."/>
            <person name="Lipzen A."/>
            <person name="Lutzoni F."/>
            <person name="Magnuson J."/>
            <person name="Mondo S."/>
            <person name="Nolan M."/>
            <person name="Ohm R."/>
            <person name="Pangilinan J."/>
            <person name="Park H.-J."/>
            <person name="Ramirez L."/>
            <person name="Alfaro M."/>
            <person name="Sun H."/>
            <person name="Tritt A."/>
            <person name="Yoshinaga Y."/>
            <person name="Zwiers L.-H."/>
            <person name="Turgeon B."/>
            <person name="Goodwin S."/>
            <person name="Spatafora J."/>
            <person name="Crous P."/>
            <person name="Grigoriev I."/>
        </authorList>
    </citation>
    <scope>NUCLEOTIDE SEQUENCE</scope>
    <source>
        <strain evidence="2">CBS 133067</strain>
    </source>
</reference>
<evidence type="ECO:0000313" key="3">
    <source>
        <dbReference type="Proteomes" id="UP000799772"/>
    </source>
</evidence>
<proteinExistence type="predicted"/>
<organism evidence="2 3">
    <name type="scientific">Rhizodiscina lignyota</name>
    <dbReference type="NCBI Taxonomy" id="1504668"/>
    <lineage>
        <taxon>Eukaryota</taxon>
        <taxon>Fungi</taxon>
        <taxon>Dikarya</taxon>
        <taxon>Ascomycota</taxon>
        <taxon>Pezizomycotina</taxon>
        <taxon>Dothideomycetes</taxon>
        <taxon>Pleosporomycetidae</taxon>
        <taxon>Aulographales</taxon>
        <taxon>Rhizodiscinaceae</taxon>
        <taxon>Rhizodiscina</taxon>
    </lineage>
</organism>